<dbReference type="PANTHER" id="PTHR39075:SF1">
    <property type="entry name" value="FI19908P1"/>
    <property type="match status" value="1"/>
</dbReference>
<dbReference type="AlphaFoldDB" id="A0A7R8W222"/>
<accession>A0A7R8W222</accession>
<dbReference type="PANTHER" id="PTHR39075">
    <property type="entry name" value="FI19908P1"/>
    <property type="match status" value="1"/>
</dbReference>
<organism evidence="2">
    <name type="scientific">Cyprideis torosa</name>
    <dbReference type="NCBI Taxonomy" id="163714"/>
    <lineage>
        <taxon>Eukaryota</taxon>
        <taxon>Metazoa</taxon>
        <taxon>Ecdysozoa</taxon>
        <taxon>Arthropoda</taxon>
        <taxon>Crustacea</taxon>
        <taxon>Oligostraca</taxon>
        <taxon>Ostracoda</taxon>
        <taxon>Podocopa</taxon>
        <taxon>Podocopida</taxon>
        <taxon>Cytherocopina</taxon>
        <taxon>Cytheroidea</taxon>
        <taxon>Cytherideidae</taxon>
        <taxon>Cyprideis</taxon>
    </lineage>
</organism>
<protein>
    <submittedName>
        <fullName evidence="2">Uncharacterized protein</fullName>
    </submittedName>
</protein>
<feature type="compositionally biased region" description="Low complexity" evidence="1">
    <location>
        <begin position="27"/>
        <end position="36"/>
    </location>
</feature>
<proteinExistence type="predicted"/>
<dbReference type="OrthoDB" id="6287170at2759"/>
<name>A0A7R8W222_9CRUS</name>
<evidence type="ECO:0000256" key="1">
    <source>
        <dbReference type="SAM" id="MobiDB-lite"/>
    </source>
</evidence>
<feature type="region of interest" description="Disordered" evidence="1">
    <location>
        <begin position="14"/>
        <end position="36"/>
    </location>
</feature>
<reference evidence="2" key="1">
    <citation type="submission" date="2020-11" db="EMBL/GenBank/DDBJ databases">
        <authorList>
            <person name="Tran Van P."/>
        </authorList>
    </citation>
    <scope>NUCLEOTIDE SEQUENCE</scope>
</reference>
<evidence type="ECO:0000313" key="2">
    <source>
        <dbReference type="EMBL" id="CAD7223344.1"/>
    </source>
</evidence>
<gene>
    <name evidence="2" type="ORF">CTOB1V02_LOCUS1334</name>
</gene>
<dbReference type="EMBL" id="OB660185">
    <property type="protein sequence ID" value="CAD7223344.1"/>
    <property type="molecule type" value="Genomic_DNA"/>
</dbReference>
<sequence length="369" mass="40160">MALFRDSPTDLSLMPTPAWNTNNVTESATSTSQSTAPASIPRLYTSTAWTIPTSTTAASVLNGVKPRSLFTNPSSIYSLRQQQGSIDFSCFPAPEDGASTISFDQLLQGGVAGGYGDLYNEYPLTPDADQAARIALANCLFGGYGDQYTTEEEVTTTDQFPMMYPSPYQYDFSNYLPSIGPAFNPAQLGQEPALTVPPHGVCLENPYLSPEDIVASRGSVFVTKWGTLALEMRHGCMMELTIDQSFRIINASCNIVLVLNTTGTTSGMLHPNGRIHQYDSRVEVKVYDHVNGNHKVTRENNKRILRTSPAVGTASITTPILHATASMGQSPHMFVRRGERRLHTDLASFVARNAGHSAGFDDTGRLKVY</sequence>
<dbReference type="GO" id="GO:0005615">
    <property type="term" value="C:extracellular space"/>
    <property type="evidence" value="ECO:0007669"/>
    <property type="project" value="TreeGrafter"/>
</dbReference>